<keyword evidence="1" id="KW-1133">Transmembrane helix</keyword>
<dbReference type="Pfam" id="PF03351">
    <property type="entry name" value="DOMON"/>
    <property type="match status" value="1"/>
</dbReference>
<organism evidence="3 4">
    <name type="scientific">Aphanomyces invadans</name>
    <dbReference type="NCBI Taxonomy" id="157072"/>
    <lineage>
        <taxon>Eukaryota</taxon>
        <taxon>Sar</taxon>
        <taxon>Stramenopiles</taxon>
        <taxon>Oomycota</taxon>
        <taxon>Saprolegniomycetes</taxon>
        <taxon>Saprolegniales</taxon>
        <taxon>Verrucalvaceae</taxon>
        <taxon>Aphanomyces</taxon>
    </lineage>
</organism>
<sequence>MFGNGPLLSPDDRASTVANLGVDAHVEQRRARVPTTMRATRLKFMLGAVAAFACQTATAAGCADDGRFALQPAIPIGPMTMRTHVVNTTACVQVTYATAATVGWTSIGFAQTPYMVNSPVKNVVVFDSASATTKLYLMASYESRNVPEQPGPMSITPVRGSVANGVISFTFERSLAAATEYDMALDPTGATCILWGYARRKWPDKHSDYGAVYITLSTSTLSDSDTIRPTDTPAIAAISFGIMVVLGLIVTYTTVGRGIVRKSLWAPRKHVSDVMPDPVTAGEAVIVLVYLGSMVVIALRVHRTFSDLDAKHLWCLIAGHVALQALVFLLLPVARGRHWEVAFGTSHDRVLKFHRWLGGFCVVPWEAQHGRTHQHVAVWSEQSPDIRRRHRVRPRRPRPRGRVVQLHVWL</sequence>
<dbReference type="AlphaFoldDB" id="A0A418AUV0"/>
<dbReference type="PROSITE" id="PS50836">
    <property type="entry name" value="DOMON"/>
    <property type="match status" value="1"/>
</dbReference>
<evidence type="ECO:0000313" key="4">
    <source>
        <dbReference type="Proteomes" id="UP000285060"/>
    </source>
</evidence>
<feature type="transmembrane region" description="Helical" evidence="1">
    <location>
        <begin position="311"/>
        <end position="331"/>
    </location>
</feature>
<evidence type="ECO:0000313" key="3">
    <source>
        <dbReference type="EMBL" id="RHY29221.1"/>
    </source>
</evidence>
<comment type="caution">
    <text evidence="3">The sequence shown here is derived from an EMBL/GenBank/DDBJ whole genome shotgun (WGS) entry which is preliminary data.</text>
</comment>
<keyword evidence="1" id="KW-0812">Transmembrane</keyword>
<dbReference type="EMBL" id="QUSY01000468">
    <property type="protein sequence ID" value="RHY29221.1"/>
    <property type="molecule type" value="Genomic_DNA"/>
</dbReference>
<proteinExistence type="predicted"/>
<dbReference type="InterPro" id="IPR005018">
    <property type="entry name" value="DOMON_domain"/>
</dbReference>
<accession>A0A418AUV0</accession>
<evidence type="ECO:0000256" key="1">
    <source>
        <dbReference type="SAM" id="Phobius"/>
    </source>
</evidence>
<gene>
    <name evidence="3" type="ORF">DYB32_005325</name>
</gene>
<feature type="domain" description="DOMON" evidence="2">
    <location>
        <begin position="77"/>
        <end position="198"/>
    </location>
</feature>
<dbReference type="Proteomes" id="UP000285060">
    <property type="component" value="Unassembled WGS sequence"/>
</dbReference>
<protein>
    <recommendedName>
        <fullName evidence="2">DOMON domain-containing protein</fullName>
    </recommendedName>
</protein>
<evidence type="ECO:0000259" key="2">
    <source>
        <dbReference type="PROSITE" id="PS50836"/>
    </source>
</evidence>
<dbReference type="VEuPathDB" id="FungiDB:H310_06024"/>
<feature type="transmembrane region" description="Helical" evidence="1">
    <location>
        <begin position="234"/>
        <end position="260"/>
    </location>
</feature>
<keyword evidence="1" id="KW-0472">Membrane</keyword>
<feature type="transmembrane region" description="Helical" evidence="1">
    <location>
        <begin position="281"/>
        <end position="299"/>
    </location>
</feature>
<keyword evidence="4" id="KW-1185">Reference proteome</keyword>
<dbReference type="InterPro" id="IPR045266">
    <property type="entry name" value="DOH_DOMON"/>
</dbReference>
<name>A0A418AUV0_9STRA</name>
<dbReference type="CDD" id="cd09631">
    <property type="entry name" value="DOMON_DOH"/>
    <property type="match status" value="1"/>
</dbReference>
<reference evidence="3 4" key="1">
    <citation type="submission" date="2018-08" db="EMBL/GenBank/DDBJ databases">
        <title>Aphanomyces genome sequencing and annotation.</title>
        <authorList>
            <person name="Minardi D."/>
            <person name="Oidtmann B."/>
            <person name="Van Der Giezen M."/>
            <person name="Studholme D.J."/>
        </authorList>
    </citation>
    <scope>NUCLEOTIDE SEQUENCE [LARGE SCALE GENOMIC DNA]</scope>
    <source>
        <strain evidence="3 4">NJM0002</strain>
    </source>
</reference>